<dbReference type="GO" id="GO:0003723">
    <property type="term" value="F:RNA binding"/>
    <property type="evidence" value="ECO:0007669"/>
    <property type="project" value="UniProtKB-KW"/>
</dbReference>
<evidence type="ECO:0000256" key="3">
    <source>
        <dbReference type="SAM" id="MobiDB-lite"/>
    </source>
</evidence>
<dbReference type="PANTHER" id="PTHR21600">
    <property type="entry name" value="MITOCHONDRIAL RNA PSEUDOURIDINE SYNTHASE"/>
    <property type="match status" value="1"/>
</dbReference>
<dbReference type="NCBIfam" id="TIGR00005">
    <property type="entry name" value="rluA_subfam"/>
    <property type="match status" value="1"/>
</dbReference>
<dbReference type="InterPro" id="IPR050188">
    <property type="entry name" value="RluA_PseudoU_synthase"/>
</dbReference>
<keyword evidence="2" id="KW-0694">RNA-binding</keyword>
<feature type="region of interest" description="Disordered" evidence="3">
    <location>
        <begin position="400"/>
        <end position="433"/>
    </location>
</feature>
<protein>
    <recommendedName>
        <fullName evidence="4">Pseudouridine synthase RsuA/RluA-like domain-containing protein</fullName>
    </recommendedName>
</protein>
<reference evidence="5" key="1">
    <citation type="submission" date="2016-01" db="EMBL/GenBank/DDBJ databases">
        <title>Reference transcriptome for the parasite Schistocephalus solidus: insights into the molecular evolution of parasitism.</title>
        <authorList>
            <person name="Hebert F.O."/>
            <person name="Grambauer S."/>
            <person name="Barber I."/>
            <person name="Landry C.R."/>
            <person name="Aubin-Horth N."/>
        </authorList>
    </citation>
    <scope>NUCLEOTIDE SEQUENCE</scope>
</reference>
<feature type="compositionally biased region" description="Polar residues" evidence="3">
    <location>
        <begin position="405"/>
        <end position="417"/>
    </location>
</feature>
<feature type="domain" description="Pseudouridine synthase RsuA/RluA-like" evidence="4">
    <location>
        <begin position="181"/>
        <end position="346"/>
    </location>
</feature>
<accession>A0A0X3NRZ1</accession>
<dbReference type="Pfam" id="PF00849">
    <property type="entry name" value="PseudoU_synth_2"/>
    <property type="match status" value="1"/>
</dbReference>
<evidence type="ECO:0000259" key="4">
    <source>
        <dbReference type="Pfam" id="PF00849"/>
    </source>
</evidence>
<dbReference type="GO" id="GO:0009982">
    <property type="term" value="F:pseudouridine synthase activity"/>
    <property type="evidence" value="ECO:0007669"/>
    <property type="project" value="InterPro"/>
</dbReference>
<dbReference type="AlphaFoldDB" id="A0A0X3NRZ1"/>
<dbReference type="CDD" id="cd00165">
    <property type="entry name" value="S4"/>
    <property type="match status" value="1"/>
</dbReference>
<sequence>MINAYGGLPRQVCRELKSCLQVKVYPAVNRNTSKIVPELGLTSDLGALVTLSGQGNGEKPRAKSRKDLHLIAIQRQQQQQPVKYYSDNGFRKVVPYYYTFTAFCKRRWVGQKLYDVLASEFNFDSEEMIKHRMTHGQIKVNGSPVGLDYMLRDSDLVEHNVHRHELPVLDEEIKTVFEDDQLLVVNKPSSLPVHPCGQFHHNTLAKILYNERHISNLYVIHRLDRMTSGLILIGKTSESASKISSEISERNVSKYYVCEVEGKFKGPGQNASDPPTPVIVDQPLGRLNQKMGLNAVMPESEGGKPSKTSFIRIVWRKPKNAADPGSSIVLCRPHTGRTHQIRVHAQYLGFPLVDDPLYNSYDWGPTKGAFAKYVEPRSALIEALAASRSRSAYLQAAVLEEGPSDSETANNNGNTVSHTEDGAPPVKAARLDPVDAPGTTGVRYYPLDMANEEQRAILEAAYDRDCPDCNRRFADPQLRNLVLRLHAFRYSGSNWSFTAPLPAWATAIAREADELEGRDLSAVIEELLPLL</sequence>
<dbReference type="GO" id="GO:0000455">
    <property type="term" value="P:enzyme-directed rRNA pseudouridine synthesis"/>
    <property type="evidence" value="ECO:0007669"/>
    <property type="project" value="TreeGrafter"/>
</dbReference>
<dbReference type="EMBL" id="GEEE01021092">
    <property type="protein sequence ID" value="JAP42133.1"/>
    <property type="molecule type" value="Transcribed_RNA"/>
</dbReference>
<dbReference type="InterPro" id="IPR006225">
    <property type="entry name" value="PsdUridine_synth_RluC/D"/>
</dbReference>
<dbReference type="PROSITE" id="PS50889">
    <property type="entry name" value="S4"/>
    <property type="match status" value="1"/>
</dbReference>
<gene>
    <name evidence="5" type="ORF">TR83031</name>
</gene>
<feature type="active site" evidence="1">
    <location>
        <position position="224"/>
    </location>
</feature>
<evidence type="ECO:0000256" key="1">
    <source>
        <dbReference type="PIRSR" id="PIRSR606225-1"/>
    </source>
</evidence>
<dbReference type="SUPFAM" id="SSF55120">
    <property type="entry name" value="Pseudouridine synthase"/>
    <property type="match status" value="1"/>
</dbReference>
<dbReference type="PROSITE" id="PS01129">
    <property type="entry name" value="PSI_RLU"/>
    <property type="match status" value="1"/>
</dbReference>
<dbReference type="InterPro" id="IPR006145">
    <property type="entry name" value="PsdUridine_synth_RsuA/RluA"/>
</dbReference>
<name>A0A0X3NRZ1_SCHSO</name>
<evidence type="ECO:0000313" key="5">
    <source>
        <dbReference type="EMBL" id="JAP42133.1"/>
    </source>
</evidence>
<dbReference type="CDD" id="cd02557">
    <property type="entry name" value="PseudoU_synth_ScRIB2"/>
    <property type="match status" value="1"/>
</dbReference>
<dbReference type="InterPro" id="IPR006224">
    <property type="entry name" value="PsdUridine_synth_RluA-like_CS"/>
</dbReference>
<dbReference type="PANTHER" id="PTHR21600:SF40">
    <property type="entry name" value="PSEUDOURIDYLATE SYNTHASE RPUSD2"/>
    <property type="match status" value="1"/>
</dbReference>
<dbReference type="Gene3D" id="3.30.2350.10">
    <property type="entry name" value="Pseudouridine synthase"/>
    <property type="match status" value="1"/>
</dbReference>
<dbReference type="InterPro" id="IPR020103">
    <property type="entry name" value="PsdUridine_synth_cat_dom_sf"/>
</dbReference>
<organism evidence="5">
    <name type="scientific">Schistocephalus solidus</name>
    <name type="common">Tapeworm</name>
    <dbReference type="NCBI Taxonomy" id="70667"/>
    <lineage>
        <taxon>Eukaryota</taxon>
        <taxon>Metazoa</taxon>
        <taxon>Spiralia</taxon>
        <taxon>Lophotrochozoa</taxon>
        <taxon>Platyhelminthes</taxon>
        <taxon>Cestoda</taxon>
        <taxon>Eucestoda</taxon>
        <taxon>Diphyllobothriidea</taxon>
        <taxon>Diphyllobothriidae</taxon>
        <taxon>Schistocephalus</taxon>
    </lineage>
</organism>
<proteinExistence type="predicted"/>
<evidence type="ECO:0000256" key="2">
    <source>
        <dbReference type="PROSITE-ProRule" id="PRU00182"/>
    </source>
</evidence>